<dbReference type="SUPFAM" id="SSF52518">
    <property type="entry name" value="Thiamin diphosphate-binding fold (THDP-binding)"/>
    <property type="match status" value="2"/>
</dbReference>
<evidence type="ECO:0000256" key="4">
    <source>
        <dbReference type="ARBA" id="ARBA00023002"/>
    </source>
</evidence>
<evidence type="ECO:0000256" key="1">
    <source>
        <dbReference type="ARBA" id="ARBA00001964"/>
    </source>
</evidence>
<gene>
    <name evidence="7" type="primary">sucA</name>
    <name evidence="7" type="ordered locus">BCc_184</name>
</gene>
<dbReference type="SMART" id="SM00861">
    <property type="entry name" value="Transket_pyr"/>
    <property type="match status" value="1"/>
</dbReference>
<dbReference type="Pfam" id="PF00676">
    <property type="entry name" value="E1_dh"/>
    <property type="match status" value="1"/>
</dbReference>
<proteinExistence type="predicted"/>
<dbReference type="NCBIfam" id="NF006914">
    <property type="entry name" value="PRK09404.1"/>
    <property type="match status" value="1"/>
</dbReference>
<dbReference type="STRING" id="372461.BCc_184"/>
<dbReference type="GO" id="GO:0005829">
    <property type="term" value="C:cytosol"/>
    <property type="evidence" value="ECO:0007669"/>
    <property type="project" value="TreeGrafter"/>
</dbReference>
<dbReference type="NCBIfam" id="NF008907">
    <property type="entry name" value="PRK12270.1"/>
    <property type="match status" value="1"/>
</dbReference>
<dbReference type="GO" id="GO:0006099">
    <property type="term" value="P:tricarboxylic acid cycle"/>
    <property type="evidence" value="ECO:0007669"/>
    <property type="project" value="TreeGrafter"/>
</dbReference>
<dbReference type="OrthoDB" id="9759785at2"/>
<dbReference type="InterPro" id="IPR031717">
    <property type="entry name" value="ODO-1/KGD_C"/>
</dbReference>
<organism evidence="7 8">
    <name type="scientific">Buchnera aphidicola subsp. Cinara cedri (strain Cc)</name>
    <dbReference type="NCBI Taxonomy" id="372461"/>
    <lineage>
        <taxon>Bacteria</taxon>
        <taxon>Pseudomonadati</taxon>
        <taxon>Pseudomonadota</taxon>
        <taxon>Gammaproteobacteria</taxon>
        <taxon>Enterobacterales</taxon>
        <taxon>Erwiniaceae</taxon>
        <taxon>Buchnera</taxon>
    </lineage>
</organism>
<evidence type="ECO:0000313" key="7">
    <source>
        <dbReference type="EMBL" id="ABJ90656.1"/>
    </source>
</evidence>
<dbReference type="PANTHER" id="PTHR23152">
    <property type="entry name" value="2-OXOGLUTARATE DEHYDROGENASE"/>
    <property type="match status" value="1"/>
</dbReference>
<dbReference type="RefSeq" id="WP_011672575.1">
    <property type="nucleotide sequence ID" value="NC_008513.1"/>
</dbReference>
<evidence type="ECO:0000256" key="5">
    <source>
        <dbReference type="ARBA" id="ARBA00023052"/>
    </source>
</evidence>
<evidence type="ECO:0000259" key="6">
    <source>
        <dbReference type="SMART" id="SM00861"/>
    </source>
</evidence>
<dbReference type="InterPro" id="IPR042179">
    <property type="entry name" value="KGD_C_sf"/>
</dbReference>
<dbReference type="GO" id="GO:0045252">
    <property type="term" value="C:oxoglutarate dehydrogenase complex"/>
    <property type="evidence" value="ECO:0007669"/>
    <property type="project" value="TreeGrafter"/>
</dbReference>
<dbReference type="Gene3D" id="3.40.50.12470">
    <property type="match status" value="1"/>
</dbReference>
<dbReference type="GO" id="GO:0030976">
    <property type="term" value="F:thiamine pyrophosphate binding"/>
    <property type="evidence" value="ECO:0007669"/>
    <property type="project" value="InterPro"/>
</dbReference>
<reference evidence="7 8" key="1">
    <citation type="journal article" date="2006" name="Science">
        <title>A small microbial genome: the end of a long symbiotic relationship?</title>
        <authorList>
            <person name="Perez-Brocal V."/>
            <person name="Gil R."/>
            <person name="Ramos S."/>
            <person name="Lamelas A."/>
            <person name="Postigo M."/>
            <person name="Michelena J.M."/>
            <person name="Silva F.J."/>
            <person name="Moya A."/>
            <person name="Latorre A."/>
        </authorList>
    </citation>
    <scope>NUCLEOTIDE SEQUENCE [LARGE SCALE GENOMIC DNA]</scope>
    <source>
        <strain evidence="8">Cc</strain>
    </source>
</reference>
<feature type="domain" description="Transketolase-like pyrimidine-binding" evidence="6">
    <location>
        <begin position="582"/>
        <end position="775"/>
    </location>
</feature>
<comment type="function">
    <text evidence="2">E1 component of the 2-oxoglutarate dehydrogenase (OGDH) complex which catalyzes the decarboxylation of 2-oxoglutarate, the first step in the conversion of 2-oxoglutarate to succinyl-CoA and CO(2).</text>
</comment>
<keyword evidence="8" id="KW-1185">Reference proteome</keyword>
<dbReference type="HOGENOM" id="CLU_004709_1_0_6"/>
<name>Q057P3_BUCCC</name>
<comment type="cofactor">
    <cofactor evidence="1">
        <name>thiamine diphosphate</name>
        <dbReference type="ChEBI" id="CHEBI:58937"/>
    </cofactor>
</comment>
<dbReference type="KEGG" id="bcc:BCc_184"/>
<dbReference type="EMBL" id="CP000263">
    <property type="protein sequence ID" value="ABJ90656.1"/>
    <property type="molecule type" value="Genomic_DNA"/>
</dbReference>
<dbReference type="Pfam" id="PF16870">
    <property type="entry name" value="OxoGdeHyase_C"/>
    <property type="match status" value="1"/>
</dbReference>
<dbReference type="InterPro" id="IPR005475">
    <property type="entry name" value="Transketolase-like_Pyr-bd"/>
</dbReference>
<dbReference type="Pfam" id="PF02779">
    <property type="entry name" value="Transket_pyr"/>
    <property type="match status" value="1"/>
</dbReference>
<dbReference type="Proteomes" id="UP000000669">
    <property type="component" value="Chromosome"/>
</dbReference>
<dbReference type="Gene3D" id="1.10.287.1150">
    <property type="entry name" value="TPP helical domain"/>
    <property type="match status" value="1"/>
</dbReference>
<dbReference type="PANTHER" id="PTHR23152:SF4">
    <property type="entry name" value="2-OXOADIPATE DEHYDROGENASE COMPLEX COMPONENT E1"/>
    <property type="match status" value="1"/>
</dbReference>
<evidence type="ECO:0000313" key="8">
    <source>
        <dbReference type="Proteomes" id="UP000000669"/>
    </source>
</evidence>
<evidence type="ECO:0000256" key="3">
    <source>
        <dbReference type="ARBA" id="ARBA00012280"/>
    </source>
</evidence>
<accession>Q057P3</accession>
<dbReference type="InterPro" id="IPR011603">
    <property type="entry name" value="2oxoglutarate_DH_E1"/>
</dbReference>
<dbReference type="GO" id="GO:0004591">
    <property type="term" value="F:oxoglutarate dehydrogenase (succinyl-transferring) activity"/>
    <property type="evidence" value="ECO:0007669"/>
    <property type="project" value="UniProtKB-EC"/>
</dbReference>
<dbReference type="InterPro" id="IPR001017">
    <property type="entry name" value="DH_E1"/>
</dbReference>
<evidence type="ECO:0000256" key="2">
    <source>
        <dbReference type="ARBA" id="ARBA00003906"/>
    </source>
</evidence>
<dbReference type="PIRSF" id="PIRSF000157">
    <property type="entry name" value="Oxoglu_dh_E1"/>
    <property type="match status" value="1"/>
</dbReference>
<dbReference type="Gene3D" id="3.40.50.11610">
    <property type="entry name" value="Multifunctional 2-oxoglutarate metabolism enzyme, C-terminal domain"/>
    <property type="match status" value="1"/>
</dbReference>
<dbReference type="AlphaFoldDB" id="Q057P3"/>
<protein>
    <recommendedName>
        <fullName evidence="3">oxoglutarate dehydrogenase (succinyl-transferring)</fullName>
        <ecNumber evidence="3">1.2.4.2</ecNumber>
    </recommendedName>
</protein>
<dbReference type="eggNOG" id="COG0567">
    <property type="taxonomic scope" value="Bacteria"/>
</dbReference>
<dbReference type="NCBIfam" id="TIGR00239">
    <property type="entry name" value="2oxo_dh_E1"/>
    <property type="match status" value="1"/>
</dbReference>
<dbReference type="InterPro" id="IPR029061">
    <property type="entry name" value="THDP-binding"/>
</dbReference>
<keyword evidence="4 7" id="KW-0560">Oxidoreductase</keyword>
<keyword evidence="5" id="KW-0786">Thiamine pyrophosphate</keyword>
<dbReference type="EC" id="1.2.4.2" evidence="3"/>
<dbReference type="Gene3D" id="3.40.50.970">
    <property type="match status" value="1"/>
</dbReference>
<sequence>MKNKKKILLSKNGWLYSNNQLYLENIYKKFLLNSKKIDKSWIYIFNKIFKKKNNNLNQINSVNIKINNDFIEKKKNNNQKFLKQKFLIFINSYRKYGHFISQLNPLKLRKKKNSIPELLYSYHNIKKEELNLLIKSDFLFFKKNINSFQDIYLFFKKKYCGYIGFEYMHISNTKEKLWLQKNIESKKFEKLFSKRKKKNILKNLIKSTVYENFINKKFPGTKRFSLEGCDSLLPMIKEIINFCLNKKITKIFLGMAHRGRLNVMHNILKHNTLNMFLNIQDKLCHSHRTGDVKYHIGLKKKIFVNNQEVEINLLNNPSHLEIITPVVIGCCKFFIENKKTIISPLPVIIHGDAAFTGQGVIQETLNMSQVPAYNVFGSIHIVINNKIAFTTSKKKYLRTSKYCTDIAKMIDSPVFHVNADKPESVISVINIALKFRYKFKKDVFIDLVGYRRLGHNEVDDPKITQPIMYSLIKKHKPICILYSKKINKSKKNAKNQYKKFYKYYFKKLNILLKNKNLYSNNSNLFHNKNIKNKNLLKRKIIYKKFKKKIYQLFNVPKNFVLHYQVKKIFLNRIKMIKNKIMLDWGLAENLAYAVLMYKGITCRLTGEDVRRGTFSHRHASVICQKTNKTIIPFKNVDKFIGSFHIWDSVLSEESVLAFEYGYSIVSSNLLNIWEAQFGDFSNGAQIVIDQFITSGLQKWGVSSSLVIMLPHGYEGQGPEHSSGRLERYLQLCAQKNIQICIPTTASQIYHLLLKQGQKFLKTPLIIFTPKSLLRHPLTFISIKKLFIEKFHKILLFKKKNISLDLISRVIFCNGKIYYELLDFYEKNNIINSIIIRIEQLYPFPFYKINKILNKYINIKYFIWSQEEPENQGSWKHIYFYFKKYIFNNNEKKKLQYVGRSKLASTAEGNFENHQKKQKKIIKLSFTYKSFYKK</sequence>